<dbReference type="InterPro" id="IPR036388">
    <property type="entry name" value="WH-like_DNA-bd_sf"/>
</dbReference>
<dbReference type="GO" id="GO:0003677">
    <property type="term" value="F:DNA binding"/>
    <property type="evidence" value="ECO:0007669"/>
    <property type="project" value="InterPro"/>
</dbReference>
<dbReference type="HAMAP" id="MF_00109">
    <property type="entry name" value="Shikimate_kinase"/>
    <property type="match status" value="1"/>
</dbReference>
<dbReference type="GO" id="GO:0009073">
    <property type="term" value="P:aromatic amino acid family biosynthetic process"/>
    <property type="evidence" value="ECO:0007669"/>
    <property type="project" value="UniProtKB-KW"/>
</dbReference>
<dbReference type="PROSITE" id="PS50043">
    <property type="entry name" value="HTH_LUXR_2"/>
    <property type="match status" value="1"/>
</dbReference>
<keyword evidence="7" id="KW-0479">Metal-binding</keyword>
<name>A0A377GCM0_9GAMM</name>
<organism evidence="9 10">
    <name type="scientific">Fluoribacter dumoffii</name>
    <dbReference type="NCBI Taxonomy" id="463"/>
    <lineage>
        <taxon>Bacteria</taxon>
        <taxon>Pseudomonadati</taxon>
        <taxon>Pseudomonadota</taxon>
        <taxon>Gammaproteobacteria</taxon>
        <taxon>Legionellales</taxon>
        <taxon>Legionellaceae</taxon>
        <taxon>Fluoribacter</taxon>
    </lineage>
</organism>
<dbReference type="SMART" id="SM00421">
    <property type="entry name" value="HTH_LUXR"/>
    <property type="match status" value="1"/>
</dbReference>
<protein>
    <recommendedName>
        <fullName evidence="7">Shikimate kinase</fullName>
        <shortName evidence="7">SK</shortName>
        <ecNumber evidence="7">2.7.1.71</ecNumber>
    </recommendedName>
</protein>
<comment type="similarity">
    <text evidence="7">Belongs to the shikimate kinase family.</text>
</comment>
<dbReference type="PRINTS" id="PR01100">
    <property type="entry name" value="SHIKIMTKNASE"/>
</dbReference>
<comment type="catalytic activity">
    <reaction evidence="7">
        <text>shikimate + ATP = 3-phosphoshikimate + ADP + H(+)</text>
        <dbReference type="Rhea" id="RHEA:13121"/>
        <dbReference type="ChEBI" id="CHEBI:15378"/>
        <dbReference type="ChEBI" id="CHEBI:30616"/>
        <dbReference type="ChEBI" id="CHEBI:36208"/>
        <dbReference type="ChEBI" id="CHEBI:145989"/>
        <dbReference type="ChEBI" id="CHEBI:456216"/>
        <dbReference type="EC" id="2.7.1.71"/>
    </reaction>
</comment>
<evidence type="ECO:0000256" key="6">
    <source>
        <dbReference type="ARBA" id="ARBA00023141"/>
    </source>
</evidence>
<dbReference type="STRING" id="1094715.GCA_000236165_02190"/>
<dbReference type="SUPFAM" id="SSF52540">
    <property type="entry name" value="P-loop containing nucleoside triphosphate hydrolases"/>
    <property type="match status" value="1"/>
</dbReference>
<comment type="pathway">
    <text evidence="7">Metabolic intermediate biosynthesis; chorismate biosynthesis; chorismate from D-erythrose 4-phosphate and phosphoenolpyruvate: step 5/7.</text>
</comment>
<dbReference type="Gene3D" id="3.40.50.300">
    <property type="entry name" value="P-loop containing nucleotide triphosphate hydrolases"/>
    <property type="match status" value="1"/>
</dbReference>
<evidence type="ECO:0000256" key="1">
    <source>
        <dbReference type="ARBA" id="ARBA00022605"/>
    </source>
</evidence>
<evidence type="ECO:0000313" key="10">
    <source>
        <dbReference type="Proteomes" id="UP000254554"/>
    </source>
</evidence>
<comment type="subunit">
    <text evidence="7">Monomer.</text>
</comment>
<evidence type="ECO:0000256" key="4">
    <source>
        <dbReference type="ARBA" id="ARBA00022777"/>
    </source>
</evidence>
<feature type="domain" description="HTH luxR-type" evidence="8">
    <location>
        <begin position="187"/>
        <end position="252"/>
    </location>
</feature>
<dbReference type="OrthoDB" id="9800332at2"/>
<dbReference type="UniPathway" id="UPA00053">
    <property type="reaction ID" value="UER00088"/>
</dbReference>
<comment type="function">
    <text evidence="7">Catalyzes the specific phosphorylation of the 3-hydroxyl group of shikimic acid using ATP as a cosubstrate.</text>
</comment>
<dbReference type="GeneID" id="93293115"/>
<dbReference type="Pfam" id="PF01202">
    <property type="entry name" value="SKI"/>
    <property type="match status" value="1"/>
</dbReference>
<feature type="binding site" evidence="7">
    <location>
        <position position="36"/>
    </location>
    <ligand>
        <name>substrate</name>
    </ligand>
</feature>
<evidence type="ECO:0000259" key="8">
    <source>
        <dbReference type="PROSITE" id="PS50043"/>
    </source>
</evidence>
<dbReference type="CDD" id="cd00464">
    <property type="entry name" value="SK"/>
    <property type="match status" value="1"/>
</dbReference>
<dbReference type="GO" id="GO:0005829">
    <property type="term" value="C:cytosol"/>
    <property type="evidence" value="ECO:0007669"/>
    <property type="project" value="TreeGrafter"/>
</dbReference>
<reference evidence="9 10" key="1">
    <citation type="submission" date="2018-06" db="EMBL/GenBank/DDBJ databases">
        <authorList>
            <consortium name="Pathogen Informatics"/>
            <person name="Doyle S."/>
        </authorList>
    </citation>
    <scope>NUCLEOTIDE SEQUENCE [LARGE SCALE GENOMIC DNA]</scope>
    <source>
        <strain evidence="9 10">NCTC11370</strain>
    </source>
</reference>
<dbReference type="InterPro" id="IPR031322">
    <property type="entry name" value="Shikimate/glucono_kinase"/>
</dbReference>
<evidence type="ECO:0000256" key="5">
    <source>
        <dbReference type="ARBA" id="ARBA00022840"/>
    </source>
</evidence>
<comment type="cofactor">
    <cofactor evidence="7">
        <name>Mg(2+)</name>
        <dbReference type="ChEBI" id="CHEBI:18420"/>
    </cofactor>
    <text evidence="7">Binds 1 Mg(2+) ion per subunit.</text>
</comment>
<comment type="caution">
    <text evidence="7">Lacks conserved residue(s) required for the propagation of feature annotation.</text>
</comment>
<dbReference type="GO" id="GO:0005524">
    <property type="term" value="F:ATP binding"/>
    <property type="evidence" value="ECO:0007669"/>
    <property type="project" value="UniProtKB-UniRule"/>
</dbReference>
<keyword evidence="3 7" id="KW-0547">Nucleotide-binding</keyword>
<dbReference type="EC" id="2.7.1.71" evidence="7"/>
<feature type="binding site" evidence="7">
    <location>
        <position position="136"/>
    </location>
    <ligand>
        <name>substrate</name>
    </ligand>
</feature>
<dbReference type="AlphaFoldDB" id="A0A377GCM0"/>
<sequence>MSPTKRIFIIGLPGAGKGLFAKHLAEQLGWEFIDADFGIEYQIGRTLKEIFGAEAQKDFYQCQKEIVTALQAKENVVVATDASIVCDEELRHLLSREFVIFLQVSTAVQIGRNSRNPTPLLATDLPTFFETLHSERDRLFQNSASLTIDTNDNALEEHVSEALEHFKTDQPKSIVLKEKDIVLFHKLSHLPVRLSEQQAVCLRLLAQGKSSKEIAKDMDISYRTVDGTLAKTMELLGCSSSKELIVLYHEKP</sequence>
<dbReference type="GO" id="GO:0009423">
    <property type="term" value="P:chorismate biosynthetic process"/>
    <property type="evidence" value="ECO:0007669"/>
    <property type="project" value="UniProtKB-UniRule"/>
</dbReference>
<keyword evidence="5 7" id="KW-0067">ATP-binding</keyword>
<dbReference type="InterPro" id="IPR000623">
    <property type="entry name" value="Shikimate_kinase/TSH1"/>
</dbReference>
<dbReference type="SUPFAM" id="SSF46894">
    <property type="entry name" value="C-terminal effector domain of the bipartite response regulators"/>
    <property type="match status" value="1"/>
</dbReference>
<dbReference type="GO" id="GO:0004765">
    <property type="term" value="F:shikimate kinase activity"/>
    <property type="evidence" value="ECO:0007669"/>
    <property type="project" value="UniProtKB-UniRule"/>
</dbReference>
<dbReference type="EMBL" id="UGGT01000001">
    <property type="protein sequence ID" value="STO22260.1"/>
    <property type="molecule type" value="Genomic_DNA"/>
</dbReference>
<dbReference type="Pfam" id="PF00196">
    <property type="entry name" value="GerE"/>
    <property type="match status" value="1"/>
</dbReference>
<dbReference type="PRINTS" id="PR00038">
    <property type="entry name" value="HTHLUXR"/>
</dbReference>
<keyword evidence="6 7" id="KW-0057">Aromatic amino acid biosynthesis</keyword>
<keyword evidence="7" id="KW-0963">Cytoplasm</keyword>
<dbReference type="GO" id="GO:0008652">
    <property type="term" value="P:amino acid biosynthetic process"/>
    <property type="evidence" value="ECO:0007669"/>
    <property type="project" value="UniProtKB-KW"/>
</dbReference>
<accession>A0A377GCM0</accession>
<dbReference type="InterPro" id="IPR027417">
    <property type="entry name" value="P-loop_NTPase"/>
</dbReference>
<comment type="subcellular location">
    <subcellularLocation>
        <location evidence="7">Cytoplasm</location>
    </subcellularLocation>
</comment>
<gene>
    <name evidence="9" type="primary">aroK_3</name>
    <name evidence="7" type="synonym">aroK</name>
    <name evidence="9" type="ORF">NCTC11370_02346</name>
</gene>
<dbReference type="CDD" id="cd06170">
    <property type="entry name" value="LuxR_C_like"/>
    <property type="match status" value="1"/>
</dbReference>
<evidence type="ECO:0000256" key="3">
    <source>
        <dbReference type="ARBA" id="ARBA00022741"/>
    </source>
</evidence>
<keyword evidence="4 7" id="KW-0418">Kinase</keyword>
<dbReference type="PANTHER" id="PTHR21087:SF16">
    <property type="entry name" value="SHIKIMATE KINASE 1, CHLOROPLASTIC"/>
    <property type="match status" value="1"/>
</dbReference>
<dbReference type="Proteomes" id="UP000254554">
    <property type="component" value="Unassembled WGS sequence"/>
</dbReference>
<dbReference type="RefSeq" id="WP_019350094.1">
    <property type="nucleotide sequence ID" value="NZ_JAPHOS010000001.1"/>
</dbReference>
<keyword evidence="7" id="KW-0460">Magnesium</keyword>
<proteinExistence type="inferred from homology"/>
<keyword evidence="1 7" id="KW-0028">Amino-acid biosynthesis</keyword>
<dbReference type="GO" id="GO:0006355">
    <property type="term" value="P:regulation of DNA-templated transcription"/>
    <property type="evidence" value="ECO:0007669"/>
    <property type="project" value="InterPro"/>
</dbReference>
<keyword evidence="2 7" id="KW-0808">Transferase</keyword>
<feature type="binding site" evidence="7">
    <location>
        <begin position="14"/>
        <end position="19"/>
    </location>
    <ligand>
        <name>ATP</name>
        <dbReference type="ChEBI" id="CHEBI:30616"/>
    </ligand>
</feature>
<dbReference type="GO" id="GO:0000287">
    <property type="term" value="F:magnesium ion binding"/>
    <property type="evidence" value="ECO:0007669"/>
    <property type="project" value="UniProtKB-UniRule"/>
</dbReference>
<keyword evidence="10" id="KW-1185">Reference proteome</keyword>
<dbReference type="InterPro" id="IPR000792">
    <property type="entry name" value="Tscrpt_reg_LuxR_C"/>
</dbReference>
<dbReference type="Gene3D" id="1.10.10.10">
    <property type="entry name" value="Winged helix-like DNA-binding domain superfamily/Winged helix DNA-binding domain"/>
    <property type="match status" value="1"/>
</dbReference>
<evidence type="ECO:0000256" key="2">
    <source>
        <dbReference type="ARBA" id="ARBA00022679"/>
    </source>
</evidence>
<dbReference type="InterPro" id="IPR016032">
    <property type="entry name" value="Sig_transdc_resp-reg_C-effctor"/>
</dbReference>
<evidence type="ECO:0000313" key="9">
    <source>
        <dbReference type="EMBL" id="STO22260.1"/>
    </source>
</evidence>
<dbReference type="PANTHER" id="PTHR21087">
    <property type="entry name" value="SHIKIMATE KINASE"/>
    <property type="match status" value="1"/>
</dbReference>
<evidence type="ECO:0000256" key="7">
    <source>
        <dbReference type="HAMAP-Rule" id="MF_00109"/>
    </source>
</evidence>